<dbReference type="EMBL" id="JABBWE010000046">
    <property type="protein sequence ID" value="KAG1790950.1"/>
    <property type="molecule type" value="Genomic_DNA"/>
</dbReference>
<sequence length="441" mass="47445">MFINGTLKHKLTFRRKSDGSASRVESPADTKPVIESNSPTATSSPSPSKAHKFRLFSTLTHIKKISLASVFKKGPSVQIPPTALHCTTSAVPDISRHVLAVSEDGVLHPTMPLATEHWEGGTEFGLISSAMDRSSDQEDINPNPPGSRIADRVTSLRMRTAAVWASIPATVEGLPDSCASSETSTPVKSQMNSLEHYETTTVASATADSPSFSSPATSVTAVSDWGPRDSLANLSMTGYKQERIRVMSKVLPALDVVSLAQLPELGLAYAKPPSECRTPNGDKLDYTPSTPTSGWESSPEIPSSSSGQRASSRAAGHLDSPSPSPRMARTIPSTAGYPNTAKRSFHWLPVVQLFTNSDEDLATSSIRGSLTDLSQGPLAAEMPLRPWSCAKIARAETKRASRKKQLDNEGFFIRISRFLEAGPQDSIPVSSKRQKHLLRTT</sequence>
<reference evidence="2" key="1">
    <citation type="journal article" date="2020" name="New Phytol.">
        <title>Comparative genomics reveals dynamic genome evolution in host specialist ectomycorrhizal fungi.</title>
        <authorList>
            <person name="Lofgren L.A."/>
            <person name="Nguyen N.H."/>
            <person name="Vilgalys R."/>
            <person name="Ruytinx J."/>
            <person name="Liao H.L."/>
            <person name="Branco S."/>
            <person name="Kuo A."/>
            <person name="LaButti K."/>
            <person name="Lipzen A."/>
            <person name="Andreopoulos W."/>
            <person name="Pangilinan J."/>
            <person name="Riley R."/>
            <person name="Hundley H."/>
            <person name="Na H."/>
            <person name="Barry K."/>
            <person name="Grigoriev I.V."/>
            <person name="Stajich J.E."/>
            <person name="Kennedy P.G."/>
        </authorList>
    </citation>
    <scope>NUCLEOTIDE SEQUENCE</scope>
    <source>
        <strain evidence="2">S12</strain>
    </source>
</reference>
<dbReference type="GeneID" id="64597245"/>
<protein>
    <submittedName>
        <fullName evidence="2">Uncharacterized protein</fullName>
    </submittedName>
</protein>
<dbReference type="AlphaFoldDB" id="A0A9P7ALJ6"/>
<keyword evidence="3" id="KW-1185">Reference proteome</keyword>
<feature type="compositionally biased region" description="Low complexity" evidence="1">
    <location>
        <begin position="36"/>
        <end position="48"/>
    </location>
</feature>
<dbReference type="RefSeq" id="XP_041157878.1">
    <property type="nucleotide sequence ID" value="XM_041303481.1"/>
</dbReference>
<evidence type="ECO:0000313" key="2">
    <source>
        <dbReference type="EMBL" id="KAG1790950.1"/>
    </source>
</evidence>
<gene>
    <name evidence="2" type="ORF">HD556DRAFT_1388237</name>
</gene>
<evidence type="ECO:0000313" key="3">
    <source>
        <dbReference type="Proteomes" id="UP000719766"/>
    </source>
</evidence>
<evidence type="ECO:0000256" key="1">
    <source>
        <dbReference type="SAM" id="MobiDB-lite"/>
    </source>
</evidence>
<feature type="region of interest" description="Disordered" evidence="1">
    <location>
        <begin position="205"/>
        <end position="227"/>
    </location>
</feature>
<comment type="caution">
    <text evidence="2">The sequence shown here is derived from an EMBL/GenBank/DDBJ whole genome shotgun (WGS) entry which is preliminary data.</text>
</comment>
<name>A0A9P7ALJ6_9AGAM</name>
<organism evidence="2 3">
    <name type="scientific">Suillus plorans</name>
    <dbReference type="NCBI Taxonomy" id="116603"/>
    <lineage>
        <taxon>Eukaryota</taxon>
        <taxon>Fungi</taxon>
        <taxon>Dikarya</taxon>
        <taxon>Basidiomycota</taxon>
        <taxon>Agaricomycotina</taxon>
        <taxon>Agaricomycetes</taxon>
        <taxon>Agaricomycetidae</taxon>
        <taxon>Boletales</taxon>
        <taxon>Suillineae</taxon>
        <taxon>Suillaceae</taxon>
        <taxon>Suillus</taxon>
    </lineage>
</organism>
<feature type="region of interest" description="Disordered" evidence="1">
    <location>
        <begin position="270"/>
        <end position="336"/>
    </location>
</feature>
<proteinExistence type="predicted"/>
<accession>A0A9P7ALJ6</accession>
<feature type="compositionally biased region" description="Polar residues" evidence="1">
    <location>
        <begin position="205"/>
        <end position="221"/>
    </location>
</feature>
<dbReference type="Proteomes" id="UP000719766">
    <property type="component" value="Unassembled WGS sequence"/>
</dbReference>
<feature type="region of interest" description="Disordered" evidence="1">
    <location>
        <begin position="14"/>
        <end position="49"/>
    </location>
</feature>
<feature type="compositionally biased region" description="Low complexity" evidence="1">
    <location>
        <begin position="293"/>
        <end position="315"/>
    </location>
</feature>
<dbReference type="OrthoDB" id="2685112at2759"/>